<accession>A0A8E2E5E9</accession>
<dbReference type="Proteomes" id="UP000250266">
    <property type="component" value="Unassembled WGS sequence"/>
</dbReference>
<feature type="compositionally biased region" description="Polar residues" evidence="1">
    <location>
        <begin position="1065"/>
        <end position="1094"/>
    </location>
</feature>
<dbReference type="FunFam" id="2.30.29.30:FF:000203">
    <property type="entry name" value="PH domain-containing protein"/>
    <property type="match status" value="1"/>
</dbReference>
<dbReference type="SMART" id="SM00233">
    <property type="entry name" value="PH"/>
    <property type="match status" value="1"/>
</dbReference>
<reference evidence="3 4" key="1">
    <citation type="journal article" date="2016" name="Nat. Commun.">
        <title>Ectomycorrhizal ecology is imprinted in the genome of the dominant symbiotic fungus Cenococcum geophilum.</title>
        <authorList>
            <consortium name="DOE Joint Genome Institute"/>
            <person name="Peter M."/>
            <person name="Kohler A."/>
            <person name="Ohm R.A."/>
            <person name="Kuo A."/>
            <person name="Krutzmann J."/>
            <person name="Morin E."/>
            <person name="Arend M."/>
            <person name="Barry K.W."/>
            <person name="Binder M."/>
            <person name="Choi C."/>
            <person name="Clum A."/>
            <person name="Copeland A."/>
            <person name="Grisel N."/>
            <person name="Haridas S."/>
            <person name="Kipfer T."/>
            <person name="LaButti K."/>
            <person name="Lindquist E."/>
            <person name="Lipzen A."/>
            <person name="Maire R."/>
            <person name="Meier B."/>
            <person name="Mihaltcheva S."/>
            <person name="Molinier V."/>
            <person name="Murat C."/>
            <person name="Poggeler S."/>
            <person name="Quandt C.A."/>
            <person name="Sperisen C."/>
            <person name="Tritt A."/>
            <person name="Tisserant E."/>
            <person name="Crous P.W."/>
            <person name="Henrissat B."/>
            <person name="Nehls U."/>
            <person name="Egli S."/>
            <person name="Spatafora J.W."/>
            <person name="Grigoriev I.V."/>
            <person name="Martin F.M."/>
        </authorList>
    </citation>
    <scope>NUCLEOTIDE SEQUENCE [LARGE SCALE GENOMIC DNA]</scope>
    <source>
        <strain evidence="3 4">CBS 459.81</strain>
    </source>
</reference>
<feature type="compositionally biased region" description="Polar residues" evidence="1">
    <location>
        <begin position="495"/>
        <end position="508"/>
    </location>
</feature>
<dbReference type="InterPro" id="IPR011993">
    <property type="entry name" value="PH-like_dom_sf"/>
</dbReference>
<name>A0A8E2E5E9_9PEZI</name>
<feature type="compositionally biased region" description="Polar residues" evidence="1">
    <location>
        <begin position="47"/>
        <end position="72"/>
    </location>
</feature>
<feature type="compositionally biased region" description="Low complexity" evidence="1">
    <location>
        <begin position="34"/>
        <end position="46"/>
    </location>
</feature>
<organism evidence="3 4">
    <name type="scientific">Lepidopterella palustris CBS 459.81</name>
    <dbReference type="NCBI Taxonomy" id="1314670"/>
    <lineage>
        <taxon>Eukaryota</taxon>
        <taxon>Fungi</taxon>
        <taxon>Dikarya</taxon>
        <taxon>Ascomycota</taxon>
        <taxon>Pezizomycotina</taxon>
        <taxon>Dothideomycetes</taxon>
        <taxon>Pleosporomycetidae</taxon>
        <taxon>Mytilinidiales</taxon>
        <taxon>Argynnaceae</taxon>
        <taxon>Lepidopterella</taxon>
    </lineage>
</organism>
<feature type="region of interest" description="Disordered" evidence="1">
    <location>
        <begin position="473"/>
        <end position="561"/>
    </location>
</feature>
<dbReference type="InterPro" id="IPR001849">
    <property type="entry name" value="PH_domain"/>
</dbReference>
<feature type="compositionally biased region" description="Pro residues" evidence="1">
    <location>
        <begin position="631"/>
        <end position="640"/>
    </location>
</feature>
<keyword evidence="4" id="KW-1185">Reference proteome</keyword>
<feature type="compositionally biased region" description="Basic and acidic residues" evidence="1">
    <location>
        <begin position="787"/>
        <end position="806"/>
    </location>
</feature>
<gene>
    <name evidence="3" type="ORF">K432DRAFT_436489</name>
</gene>
<dbReference type="Gene3D" id="2.30.29.30">
    <property type="entry name" value="Pleckstrin-homology domain (PH domain)/Phosphotyrosine-binding domain (PTB)"/>
    <property type="match status" value="1"/>
</dbReference>
<feature type="region of interest" description="Disordered" evidence="1">
    <location>
        <begin position="868"/>
        <end position="925"/>
    </location>
</feature>
<dbReference type="PROSITE" id="PS50003">
    <property type="entry name" value="PH_DOMAIN"/>
    <property type="match status" value="1"/>
</dbReference>
<feature type="region of interest" description="Disordered" evidence="1">
    <location>
        <begin position="605"/>
        <end position="667"/>
    </location>
</feature>
<dbReference type="Pfam" id="PF25381">
    <property type="entry name" value="PH_26"/>
    <property type="match status" value="1"/>
</dbReference>
<dbReference type="OrthoDB" id="5563754at2759"/>
<feature type="region of interest" description="Disordered" evidence="1">
    <location>
        <begin position="731"/>
        <end position="845"/>
    </location>
</feature>
<dbReference type="EMBL" id="KV745121">
    <property type="protein sequence ID" value="OCK77516.1"/>
    <property type="molecule type" value="Genomic_DNA"/>
</dbReference>
<dbReference type="InterPro" id="IPR058155">
    <property type="entry name" value="Skg3/CAF120-like_PH"/>
</dbReference>
<feature type="compositionally biased region" description="Low complexity" evidence="1">
    <location>
        <begin position="1296"/>
        <end position="1315"/>
    </location>
</feature>
<sequence length="1315" mass="145058">MPRARVLSFMSEWGGSNHKKTPSTAGVEPPSPVSPVAASPSAKQAVFTDTTPVAASASASQLDDYSRSSPSAGQRHRSDSRPSSRPVSMIQTYQPPVMEVSQDTLPELQRIFTFLNSHSNKLYQEGYFLKFHDTDSRGRPAPDRSWQECFAQLVGTVLSLWDASELDKVGRETDVLPTFINLTDAAITMLPAMQLGDGKKLENILSVSTAASNKYLFHFNSFNSLTQWTAGIRLSMYEYTTLQEAYTGALIAGKGKTLNNIRTILERTRVKQEDWARVRFGAGTPWRRCWCVITPPDEKEFSKLQKSQKKQTIYNRSQPVLKGDLKFYDTKKITKKTRPIATVTDAYSAFAIYPQSKPLIDQSTLVKIEGRITIHSNPESVTEGFVFVMPEVHPAVSGFEIMLRFLFPVFDTFALYGRPQKLVSDVLDTRGLMFAMPQDRRYGYLEMWDVVSLIHTDGSQAWSERQWRKELKDLTAKRMTSGPSRDRSRASSRRNTVSRTSLPPSRSGTLRFDEGASIRSHPSTRRTSPTRMGEFDSPGRVDSAPMSAFGAPRHQRSVSEANGYKQYQADTPSRLAYGVNANDQLDTPPPPPEHRILNGTHHEAYETASEGDERTTPEPHFLPDLQSSAPTAPPRGPVASPPAFAHAPSQRPPTQPYQPPEMMKPNAQMDPATLHQLADANHAPLPTALAAAGAAAAWRSNQDNFKNDGRRSGDYEKRMDERNQLAAYMDANNRGPPVDQSYHPGMSRSGQLSNRLPTIPASPYIEQPELSPTHNSPFVPAGPPVPEHVEMPHSQHYDDRSGEPDRNSSGSGNVHRKPLPGRSSISSREGHDNTQSPASSSLGSLRNNVIDPEALDSLDYTDASVLRAPSHSSSNYDDDTASTSTPDYASTISSESKNRRLPPRREDRPRSGVLKFVGNPDLVPKPDVVKQEVSDIPKFDFGPTYALAPDAKRPDTSGTLTQAVHDNAGASRSKERLVDYNDSKRESHVSGRASPGFFGHFRTSSNSPEPAQATDSRNVAWQPGMAAVTGHSGRQKLDAEEWVQQRASIAALPRASPMYAHVRNKSSNTPPVSRQASGDWTQFQPQHQRTPTQESMPNRPPSRPLSRPQSRGAGNVLLSEKPTTLSAREQENIARATGTPLLDLSKNGKNTQRPSSAGLVGYVEQRDQQKALAKQNLTSSAVQAEIERRMMAQQQHQMKIHMQQMNLAQGGGLPNPAMMGSMQQNFSQPHAYASPSPAFQQQQQGYFPPQVQTPTGFSQGWGAPSPQPALGQYGVGGFVQQPQKVQQHTPTQPYGASWDAAQAARMAQQQSQFRQ</sequence>
<feature type="compositionally biased region" description="Pro residues" evidence="1">
    <location>
        <begin position="650"/>
        <end position="659"/>
    </location>
</feature>
<feature type="region of interest" description="Disordered" evidence="1">
    <location>
        <begin position="1258"/>
        <end position="1315"/>
    </location>
</feature>
<feature type="compositionally biased region" description="Polar residues" evidence="1">
    <location>
        <begin position="870"/>
        <end position="895"/>
    </location>
</feature>
<proteinExistence type="predicted"/>
<feature type="region of interest" description="Disordered" evidence="1">
    <location>
        <begin position="1061"/>
        <end position="1156"/>
    </location>
</feature>
<feature type="compositionally biased region" description="Basic and acidic residues" evidence="1">
    <location>
        <begin position="605"/>
        <end position="617"/>
    </location>
</feature>
<feature type="region of interest" description="Disordered" evidence="1">
    <location>
        <begin position="1"/>
        <end position="88"/>
    </location>
</feature>
<evidence type="ECO:0000256" key="1">
    <source>
        <dbReference type="SAM" id="MobiDB-lite"/>
    </source>
</evidence>
<evidence type="ECO:0000313" key="3">
    <source>
        <dbReference type="EMBL" id="OCK77516.1"/>
    </source>
</evidence>
<evidence type="ECO:0000313" key="4">
    <source>
        <dbReference type="Proteomes" id="UP000250266"/>
    </source>
</evidence>
<feature type="compositionally biased region" description="Polar residues" evidence="1">
    <location>
        <begin position="823"/>
        <end position="845"/>
    </location>
</feature>
<feature type="domain" description="PH" evidence="2">
    <location>
        <begin position="121"/>
        <end position="237"/>
    </location>
</feature>
<dbReference type="SUPFAM" id="SSF50729">
    <property type="entry name" value="PH domain-like"/>
    <property type="match status" value="1"/>
</dbReference>
<evidence type="ECO:0000259" key="2">
    <source>
        <dbReference type="PROSITE" id="PS50003"/>
    </source>
</evidence>
<feature type="compositionally biased region" description="Polar residues" evidence="1">
    <location>
        <begin position="1280"/>
        <end position="1294"/>
    </location>
</feature>
<protein>
    <recommendedName>
        <fullName evidence="2">PH domain-containing protein</fullName>
    </recommendedName>
</protein>